<evidence type="ECO:0000256" key="1">
    <source>
        <dbReference type="SAM" id="Phobius"/>
    </source>
</evidence>
<keyword evidence="1" id="KW-1133">Transmembrane helix</keyword>
<dbReference type="AlphaFoldDB" id="A0A5D4TC47"/>
<dbReference type="OrthoDB" id="1928173at2"/>
<comment type="caution">
    <text evidence="2">The sequence shown here is derived from an EMBL/GenBank/DDBJ whole genome shotgun (WGS) entry which is preliminary data.</text>
</comment>
<dbReference type="InterPro" id="IPR021359">
    <property type="entry name" value="DUF2812"/>
</dbReference>
<gene>
    <name evidence="2" type="ORF">FZC75_10975</name>
</gene>
<organism evidence="2 3">
    <name type="scientific">Sutcliffiella horikoshii</name>
    <dbReference type="NCBI Taxonomy" id="79883"/>
    <lineage>
        <taxon>Bacteria</taxon>
        <taxon>Bacillati</taxon>
        <taxon>Bacillota</taxon>
        <taxon>Bacilli</taxon>
        <taxon>Bacillales</taxon>
        <taxon>Bacillaceae</taxon>
        <taxon>Sutcliffiella</taxon>
    </lineage>
</organism>
<keyword evidence="1" id="KW-0812">Transmembrane</keyword>
<evidence type="ECO:0000313" key="3">
    <source>
        <dbReference type="Proteomes" id="UP000324517"/>
    </source>
</evidence>
<feature type="transmembrane region" description="Helical" evidence="1">
    <location>
        <begin position="117"/>
        <end position="141"/>
    </location>
</feature>
<dbReference type="Pfam" id="PF11193">
    <property type="entry name" value="DUF2812"/>
    <property type="match status" value="1"/>
</dbReference>
<reference evidence="2 3" key="1">
    <citation type="submission" date="2019-08" db="EMBL/GenBank/DDBJ databases">
        <title>Bacillus genomes from the desert of Cuatro Cienegas, Coahuila.</title>
        <authorList>
            <person name="Olmedo-Alvarez G."/>
        </authorList>
    </citation>
    <scope>NUCLEOTIDE SEQUENCE [LARGE SCALE GENOMIC DNA]</scope>
    <source>
        <strain evidence="2 3">CH98b_3T</strain>
    </source>
</reference>
<dbReference type="RefSeq" id="WP_148979324.1">
    <property type="nucleotide sequence ID" value="NZ_JBNIKO010000001.1"/>
</dbReference>
<accession>A0A5D4TC47</accession>
<sequence length="182" mass="20925">MAQTKYVASGGLAFDEEKDMKKLAGLARKGWVFEKFSFLGYKLRKTSPVELQYALDYRKEADEDYFAYFEEAGWKHEGTSGGYIHLFSAPKDVAPIYTDQSSILEKYQIEKKSMGKAALLMLFVNIALAVVFYLFTSASFYQTYETPIKLTFTIIETLALIGLIFTGLPYLGYVYRVRKWKR</sequence>
<keyword evidence="1" id="KW-0472">Membrane</keyword>
<name>A0A5D4TC47_9BACI</name>
<proteinExistence type="predicted"/>
<evidence type="ECO:0000313" key="2">
    <source>
        <dbReference type="EMBL" id="TYS72461.1"/>
    </source>
</evidence>
<protein>
    <submittedName>
        <fullName evidence="2">DUF2812 domain-containing protein</fullName>
    </submittedName>
</protein>
<feature type="transmembrane region" description="Helical" evidence="1">
    <location>
        <begin position="153"/>
        <end position="175"/>
    </location>
</feature>
<dbReference type="Proteomes" id="UP000324517">
    <property type="component" value="Unassembled WGS sequence"/>
</dbReference>
<dbReference type="EMBL" id="VTET01000004">
    <property type="protein sequence ID" value="TYS72461.1"/>
    <property type="molecule type" value="Genomic_DNA"/>
</dbReference>